<feature type="transmembrane region" description="Helical" evidence="7">
    <location>
        <begin position="74"/>
        <end position="92"/>
    </location>
</feature>
<keyword evidence="9" id="KW-1185">Reference proteome</keyword>
<evidence type="ECO:0000256" key="2">
    <source>
        <dbReference type="ARBA" id="ARBA00006679"/>
    </source>
</evidence>
<evidence type="ECO:0000256" key="5">
    <source>
        <dbReference type="ARBA" id="ARBA00022989"/>
    </source>
</evidence>
<gene>
    <name evidence="8" type="ORF">ACFQO7_03170</name>
</gene>
<evidence type="ECO:0000313" key="9">
    <source>
        <dbReference type="Proteomes" id="UP001596392"/>
    </source>
</evidence>
<organism evidence="8 9">
    <name type="scientific">Catellatospora aurea</name>
    <dbReference type="NCBI Taxonomy" id="1337874"/>
    <lineage>
        <taxon>Bacteria</taxon>
        <taxon>Bacillati</taxon>
        <taxon>Actinomycetota</taxon>
        <taxon>Actinomycetes</taxon>
        <taxon>Micromonosporales</taxon>
        <taxon>Micromonosporaceae</taxon>
        <taxon>Catellatospora</taxon>
    </lineage>
</organism>
<evidence type="ECO:0000256" key="7">
    <source>
        <dbReference type="SAM" id="Phobius"/>
    </source>
</evidence>
<dbReference type="PANTHER" id="PTHR33452:SF4">
    <property type="entry name" value="BLL4328 PROTEIN"/>
    <property type="match status" value="1"/>
</dbReference>
<dbReference type="PANTHER" id="PTHR33452">
    <property type="entry name" value="OXIDOREDUCTASE CATD-RELATED"/>
    <property type="match status" value="1"/>
</dbReference>
<keyword evidence="4 7" id="KW-0812">Transmembrane</keyword>
<sequence length="144" mass="14886">MSSARFAAVTLTLFRVVLGLLFAFHGAASLFGVFGGNRGSGHAVEFAAWPGWWAALIQLAGGILVITGLATRPAALLCSGSMAYAYFVVHQTQGLLPLNNGGEAAALFCWSFLVIAVLGPGAFSLDALLRRRDPAPPAPLATAS</sequence>
<evidence type="ECO:0000256" key="3">
    <source>
        <dbReference type="ARBA" id="ARBA00022475"/>
    </source>
</evidence>
<evidence type="ECO:0000313" key="8">
    <source>
        <dbReference type="EMBL" id="MFC7241476.1"/>
    </source>
</evidence>
<dbReference type="RefSeq" id="WP_376804944.1">
    <property type="nucleotide sequence ID" value="NZ_JBHTAC010000002.1"/>
</dbReference>
<keyword evidence="5 7" id="KW-1133">Transmembrane helix</keyword>
<comment type="similarity">
    <text evidence="2">Belongs to the DoxX family.</text>
</comment>
<evidence type="ECO:0000256" key="1">
    <source>
        <dbReference type="ARBA" id="ARBA00004651"/>
    </source>
</evidence>
<evidence type="ECO:0000256" key="4">
    <source>
        <dbReference type="ARBA" id="ARBA00022692"/>
    </source>
</evidence>
<keyword evidence="3" id="KW-1003">Cell membrane</keyword>
<proteinExistence type="inferred from homology"/>
<dbReference type="Pfam" id="PF07681">
    <property type="entry name" value="DoxX"/>
    <property type="match status" value="1"/>
</dbReference>
<dbReference type="InterPro" id="IPR051907">
    <property type="entry name" value="DoxX-like_oxidoreductase"/>
</dbReference>
<name>A0ABW2GST4_9ACTN</name>
<feature type="transmembrane region" description="Helical" evidence="7">
    <location>
        <begin position="12"/>
        <end position="34"/>
    </location>
</feature>
<feature type="transmembrane region" description="Helical" evidence="7">
    <location>
        <begin position="46"/>
        <end position="67"/>
    </location>
</feature>
<dbReference type="EMBL" id="JBHTAC010000002">
    <property type="protein sequence ID" value="MFC7241476.1"/>
    <property type="molecule type" value="Genomic_DNA"/>
</dbReference>
<protein>
    <submittedName>
        <fullName evidence="8">DoxX family protein</fullName>
    </submittedName>
</protein>
<dbReference type="InterPro" id="IPR032808">
    <property type="entry name" value="DoxX"/>
</dbReference>
<feature type="transmembrane region" description="Helical" evidence="7">
    <location>
        <begin position="104"/>
        <end position="123"/>
    </location>
</feature>
<evidence type="ECO:0000256" key="6">
    <source>
        <dbReference type="ARBA" id="ARBA00023136"/>
    </source>
</evidence>
<reference evidence="9" key="1">
    <citation type="journal article" date="2019" name="Int. J. Syst. Evol. Microbiol.">
        <title>The Global Catalogue of Microorganisms (GCM) 10K type strain sequencing project: providing services to taxonomists for standard genome sequencing and annotation.</title>
        <authorList>
            <consortium name="The Broad Institute Genomics Platform"/>
            <consortium name="The Broad Institute Genome Sequencing Center for Infectious Disease"/>
            <person name="Wu L."/>
            <person name="Ma J."/>
        </authorList>
    </citation>
    <scope>NUCLEOTIDE SEQUENCE [LARGE SCALE GENOMIC DNA]</scope>
    <source>
        <strain evidence="9">CGMCC 1.9106</strain>
    </source>
</reference>
<comment type="caution">
    <text evidence="8">The sequence shown here is derived from an EMBL/GenBank/DDBJ whole genome shotgun (WGS) entry which is preliminary data.</text>
</comment>
<dbReference type="Proteomes" id="UP001596392">
    <property type="component" value="Unassembled WGS sequence"/>
</dbReference>
<keyword evidence="6 7" id="KW-0472">Membrane</keyword>
<accession>A0ABW2GST4</accession>
<comment type="subcellular location">
    <subcellularLocation>
        <location evidence="1">Cell membrane</location>
        <topology evidence="1">Multi-pass membrane protein</topology>
    </subcellularLocation>
</comment>